<reference evidence="2 3" key="1">
    <citation type="submission" date="2020-02" db="EMBL/GenBank/DDBJ databases">
        <authorList>
            <person name="Ferguson B K."/>
        </authorList>
    </citation>
    <scope>NUCLEOTIDE SEQUENCE [LARGE SCALE GENOMIC DNA]</scope>
</reference>
<keyword evidence="3" id="KW-1185">Reference proteome</keyword>
<evidence type="ECO:0000313" key="3">
    <source>
        <dbReference type="Proteomes" id="UP000479190"/>
    </source>
</evidence>
<feature type="region of interest" description="Disordered" evidence="1">
    <location>
        <begin position="505"/>
        <end position="526"/>
    </location>
</feature>
<evidence type="ECO:0000313" key="2">
    <source>
        <dbReference type="EMBL" id="CAB0034631.1"/>
    </source>
</evidence>
<feature type="non-terminal residue" evidence="2">
    <location>
        <position position="634"/>
    </location>
</feature>
<gene>
    <name evidence="2" type="ORF">TBRA_LOCUS6529</name>
</gene>
<sequence length="634" mass="72307">SEEYSLTIKRRYTKYTASFNTRLPPGGKTCRGTMPNIKDKKNFVWLMNSRVSGIADDTINTARDAVIPSGIRYTVDLLQLRSPLGCFEFFGDKSFNNCSAMRATLKLTLRLCIAVDLACGLRAYYLLKRAVQLQVSYELLRCARITSCIVSCFSVYNVSARSLHPHLFVFYSKLILFALVSGNLQEKESLHRFRARWEHRKAEALRIAHSYTCGCSKHRRFATRPSDSRPLRQLDDIFFQLRFYGNINSLARPAESEIRRGNDFYPAYGSCLIVTSRVWRGLHLTSHAFSARQSCSATACRDPEFFVVPPQITIVFQPTFIALRKIGIDLALGRAQYSKVGRRLGACFRSRHCGARACNRFESAQVLAQHPHTQRVNTKLTQKYKNTGLNPSHLINDGRIKYDGKNNRPRCFACFTPTRCPHRHIPLLLNRCSSLISLLLSSRSYPSQTHILLNNTRRGRLCSGYFKGECVKQITMSVYTASHIIDGSTLSRQFALNFARAQDTRREERKKGGQNTFDPCGRERKSRAGRTEERDCICGIYWAGLLPSSSSARAVQIFLTGILANDNSTLDGSLEVTDSLNYEADQLNQKKKFFDHHPNYGLAHIQIYKYTRGKQEEDRRRYSTYTARRKRMGG</sequence>
<dbReference type="AlphaFoldDB" id="A0A6H5IIL2"/>
<dbReference type="EMBL" id="CADCXV010000748">
    <property type="protein sequence ID" value="CAB0034631.1"/>
    <property type="molecule type" value="Genomic_DNA"/>
</dbReference>
<proteinExistence type="predicted"/>
<protein>
    <submittedName>
        <fullName evidence="2">Uncharacterized protein</fullName>
    </submittedName>
</protein>
<organism evidence="2 3">
    <name type="scientific">Trichogramma brassicae</name>
    <dbReference type="NCBI Taxonomy" id="86971"/>
    <lineage>
        <taxon>Eukaryota</taxon>
        <taxon>Metazoa</taxon>
        <taxon>Ecdysozoa</taxon>
        <taxon>Arthropoda</taxon>
        <taxon>Hexapoda</taxon>
        <taxon>Insecta</taxon>
        <taxon>Pterygota</taxon>
        <taxon>Neoptera</taxon>
        <taxon>Endopterygota</taxon>
        <taxon>Hymenoptera</taxon>
        <taxon>Apocrita</taxon>
        <taxon>Proctotrupomorpha</taxon>
        <taxon>Chalcidoidea</taxon>
        <taxon>Trichogrammatidae</taxon>
        <taxon>Trichogramma</taxon>
    </lineage>
</organism>
<feature type="non-terminal residue" evidence="2">
    <location>
        <position position="1"/>
    </location>
</feature>
<name>A0A6H5IIL2_9HYME</name>
<dbReference type="Proteomes" id="UP000479190">
    <property type="component" value="Unassembled WGS sequence"/>
</dbReference>
<evidence type="ECO:0000256" key="1">
    <source>
        <dbReference type="SAM" id="MobiDB-lite"/>
    </source>
</evidence>
<accession>A0A6H5IIL2</accession>